<name>A0A0A9HXK2_ARUDO</name>
<reference evidence="1" key="2">
    <citation type="journal article" date="2015" name="Data Brief">
        <title>Shoot transcriptome of the giant reed, Arundo donax.</title>
        <authorList>
            <person name="Barrero R.A."/>
            <person name="Guerrero F.D."/>
            <person name="Moolhuijzen P."/>
            <person name="Goolsby J.A."/>
            <person name="Tidwell J."/>
            <person name="Bellgard S.E."/>
            <person name="Bellgard M.I."/>
        </authorList>
    </citation>
    <scope>NUCLEOTIDE SEQUENCE</scope>
    <source>
        <tissue evidence="1">Shoot tissue taken approximately 20 cm above the soil surface</tissue>
    </source>
</reference>
<evidence type="ECO:0000313" key="1">
    <source>
        <dbReference type="EMBL" id="JAE37598.1"/>
    </source>
</evidence>
<reference evidence="1" key="1">
    <citation type="submission" date="2014-09" db="EMBL/GenBank/DDBJ databases">
        <authorList>
            <person name="Magalhaes I.L.F."/>
            <person name="Oliveira U."/>
            <person name="Santos F.R."/>
            <person name="Vidigal T.H.D.A."/>
            <person name="Brescovit A.D."/>
            <person name="Santos A.J."/>
        </authorList>
    </citation>
    <scope>NUCLEOTIDE SEQUENCE</scope>
    <source>
        <tissue evidence="1">Shoot tissue taken approximately 20 cm above the soil surface</tissue>
    </source>
</reference>
<sequence>MYRLVTVG</sequence>
<protein>
    <submittedName>
        <fullName evidence="1">Uncharacterized protein</fullName>
    </submittedName>
</protein>
<proteinExistence type="predicted"/>
<dbReference type="EMBL" id="GBRH01160298">
    <property type="protein sequence ID" value="JAE37598.1"/>
    <property type="molecule type" value="Transcribed_RNA"/>
</dbReference>
<organism evidence="1">
    <name type="scientific">Arundo donax</name>
    <name type="common">Giant reed</name>
    <name type="synonym">Donax arundinaceus</name>
    <dbReference type="NCBI Taxonomy" id="35708"/>
    <lineage>
        <taxon>Eukaryota</taxon>
        <taxon>Viridiplantae</taxon>
        <taxon>Streptophyta</taxon>
        <taxon>Embryophyta</taxon>
        <taxon>Tracheophyta</taxon>
        <taxon>Spermatophyta</taxon>
        <taxon>Magnoliopsida</taxon>
        <taxon>Liliopsida</taxon>
        <taxon>Poales</taxon>
        <taxon>Poaceae</taxon>
        <taxon>PACMAD clade</taxon>
        <taxon>Arundinoideae</taxon>
        <taxon>Arundineae</taxon>
        <taxon>Arundo</taxon>
    </lineage>
</organism>
<accession>A0A0A9HXK2</accession>